<keyword evidence="1" id="KW-0805">Transcription regulation</keyword>
<dbReference type="InterPro" id="IPR036390">
    <property type="entry name" value="WH_DNA-bd_sf"/>
</dbReference>
<dbReference type="PANTHER" id="PTHR44846:SF1">
    <property type="entry name" value="MANNOSYL-D-GLYCERATE TRANSPORT_METABOLISM SYSTEM REPRESSOR MNGR-RELATED"/>
    <property type="match status" value="1"/>
</dbReference>
<reference evidence="5 6" key="1">
    <citation type="submission" date="2024-06" db="EMBL/GenBank/DDBJ databases">
        <title>The Natural Products Discovery Center: Release of the First 8490 Sequenced Strains for Exploring Actinobacteria Biosynthetic Diversity.</title>
        <authorList>
            <person name="Kalkreuter E."/>
            <person name="Kautsar S.A."/>
            <person name="Yang D."/>
            <person name="Bader C.D."/>
            <person name="Teijaro C.N."/>
            <person name="Fluegel L."/>
            <person name="Davis C.M."/>
            <person name="Simpson J.R."/>
            <person name="Lauterbach L."/>
            <person name="Steele A.D."/>
            <person name="Gui C."/>
            <person name="Meng S."/>
            <person name="Li G."/>
            <person name="Viehrig K."/>
            <person name="Ye F."/>
            <person name="Su P."/>
            <person name="Kiefer A.F."/>
            <person name="Nichols A."/>
            <person name="Cepeda A.J."/>
            <person name="Yan W."/>
            <person name="Fan B."/>
            <person name="Jiang Y."/>
            <person name="Adhikari A."/>
            <person name="Zheng C.-J."/>
            <person name="Schuster L."/>
            <person name="Cowan T.M."/>
            <person name="Smanski M.J."/>
            <person name="Chevrette M.G."/>
            <person name="De Carvalho L.P.S."/>
            <person name="Shen B."/>
        </authorList>
    </citation>
    <scope>NUCLEOTIDE SEQUENCE [LARGE SCALE GENOMIC DNA]</scope>
    <source>
        <strain evidence="5 6">NPDC001166</strain>
    </source>
</reference>
<dbReference type="RefSeq" id="WP_352066010.1">
    <property type="nucleotide sequence ID" value="NZ_JBEPAZ010000084.1"/>
</dbReference>
<dbReference type="InterPro" id="IPR028978">
    <property type="entry name" value="Chorismate_lyase_/UTRA_dom_sf"/>
</dbReference>
<dbReference type="Pfam" id="PF07702">
    <property type="entry name" value="UTRA"/>
    <property type="match status" value="1"/>
</dbReference>
<dbReference type="Gene3D" id="1.10.10.10">
    <property type="entry name" value="Winged helix-like DNA-binding domain superfamily/Winged helix DNA-binding domain"/>
    <property type="match status" value="1"/>
</dbReference>
<dbReference type="InterPro" id="IPR050679">
    <property type="entry name" value="Bact_HTH_transcr_reg"/>
</dbReference>
<dbReference type="InterPro" id="IPR000524">
    <property type="entry name" value="Tscrpt_reg_HTH_GntR"/>
</dbReference>
<dbReference type="InterPro" id="IPR011663">
    <property type="entry name" value="UTRA"/>
</dbReference>
<evidence type="ECO:0000313" key="6">
    <source>
        <dbReference type="Proteomes" id="UP001470023"/>
    </source>
</evidence>
<dbReference type="SUPFAM" id="SSF46785">
    <property type="entry name" value="Winged helix' DNA-binding domain"/>
    <property type="match status" value="1"/>
</dbReference>
<name>A0ABV1UK57_9ACTN</name>
<dbReference type="SMART" id="SM00866">
    <property type="entry name" value="UTRA"/>
    <property type="match status" value="1"/>
</dbReference>
<dbReference type="PRINTS" id="PR00035">
    <property type="entry name" value="HTHGNTR"/>
</dbReference>
<evidence type="ECO:0000313" key="5">
    <source>
        <dbReference type="EMBL" id="MER6434112.1"/>
    </source>
</evidence>
<keyword evidence="2" id="KW-0238">DNA-binding</keyword>
<evidence type="ECO:0000259" key="4">
    <source>
        <dbReference type="PROSITE" id="PS50949"/>
    </source>
</evidence>
<keyword evidence="6" id="KW-1185">Reference proteome</keyword>
<dbReference type="PROSITE" id="PS50949">
    <property type="entry name" value="HTH_GNTR"/>
    <property type="match status" value="1"/>
</dbReference>
<dbReference type="Proteomes" id="UP001470023">
    <property type="component" value="Unassembled WGS sequence"/>
</dbReference>
<evidence type="ECO:0000256" key="1">
    <source>
        <dbReference type="ARBA" id="ARBA00023015"/>
    </source>
</evidence>
<dbReference type="SUPFAM" id="SSF64288">
    <property type="entry name" value="Chorismate lyase-like"/>
    <property type="match status" value="1"/>
</dbReference>
<proteinExistence type="predicted"/>
<protein>
    <submittedName>
        <fullName evidence="5">GntR family transcriptional regulator</fullName>
    </submittedName>
</protein>
<organism evidence="5 6">
    <name type="scientific">Streptomyces sp. 900105245</name>
    <dbReference type="NCBI Taxonomy" id="3154379"/>
    <lineage>
        <taxon>Bacteria</taxon>
        <taxon>Bacillati</taxon>
        <taxon>Actinomycetota</taxon>
        <taxon>Actinomycetes</taxon>
        <taxon>Kitasatosporales</taxon>
        <taxon>Streptomycetaceae</taxon>
        <taxon>Streptomyces</taxon>
    </lineage>
</organism>
<sequence length="246" mass="27115">MTSRRPTLVEQVRSGLRELIDTGTYKPGDQLPNEQEMGNRFGVSRATLREAYRGLSEAGYLVQRQGSGTFVARSPNQHALDLNLSYTEMIRSAGFTPSIVVLKSYTQQANDDDVARLGLPPDEDVLVVERLRLADDRPVVFSIDKLRAALVSPHVRGSDDFGQSLFGLLEQLSCGARNGRACIKPVLASGAAARHLQVAEGSPLLFFDETDFDASGRAVLASSEWHTSDVFDMWINRQATPHSRRI</sequence>
<keyword evidence="3" id="KW-0804">Transcription</keyword>
<feature type="domain" description="HTH gntR-type" evidence="4">
    <location>
        <begin position="6"/>
        <end position="74"/>
    </location>
</feature>
<dbReference type="SMART" id="SM00345">
    <property type="entry name" value="HTH_GNTR"/>
    <property type="match status" value="1"/>
</dbReference>
<dbReference type="EMBL" id="JBEPAZ010000084">
    <property type="protein sequence ID" value="MER6434112.1"/>
    <property type="molecule type" value="Genomic_DNA"/>
</dbReference>
<accession>A0ABV1UK57</accession>
<comment type="caution">
    <text evidence="5">The sequence shown here is derived from an EMBL/GenBank/DDBJ whole genome shotgun (WGS) entry which is preliminary data.</text>
</comment>
<dbReference type="InterPro" id="IPR036388">
    <property type="entry name" value="WH-like_DNA-bd_sf"/>
</dbReference>
<gene>
    <name evidence="5" type="ORF">ABT272_41495</name>
</gene>
<dbReference type="PANTHER" id="PTHR44846">
    <property type="entry name" value="MANNOSYL-D-GLYCERATE TRANSPORT/METABOLISM SYSTEM REPRESSOR MNGR-RELATED"/>
    <property type="match status" value="1"/>
</dbReference>
<dbReference type="Gene3D" id="3.40.1410.10">
    <property type="entry name" value="Chorismate lyase-like"/>
    <property type="match status" value="1"/>
</dbReference>
<evidence type="ECO:0000256" key="3">
    <source>
        <dbReference type="ARBA" id="ARBA00023163"/>
    </source>
</evidence>
<dbReference type="CDD" id="cd07377">
    <property type="entry name" value="WHTH_GntR"/>
    <property type="match status" value="1"/>
</dbReference>
<evidence type="ECO:0000256" key="2">
    <source>
        <dbReference type="ARBA" id="ARBA00023125"/>
    </source>
</evidence>
<dbReference type="Pfam" id="PF00392">
    <property type="entry name" value="GntR"/>
    <property type="match status" value="1"/>
</dbReference>